<dbReference type="InterPro" id="IPR012677">
    <property type="entry name" value="Nucleotide-bd_a/b_plait_sf"/>
</dbReference>
<dbReference type="InterPro" id="IPR010280">
    <property type="entry name" value="U5_MeTrfase_fam"/>
</dbReference>
<feature type="binding site" evidence="8">
    <location>
        <position position="747"/>
    </location>
    <ligand>
        <name>S-adenosyl-L-methionine</name>
        <dbReference type="ChEBI" id="CHEBI:59789"/>
    </ligand>
</feature>
<dbReference type="InterPro" id="IPR000571">
    <property type="entry name" value="Znf_CCCH"/>
</dbReference>
<dbReference type="Gene3D" id="3.40.50.150">
    <property type="entry name" value="Vaccinia Virus protein VP39"/>
    <property type="match status" value="1"/>
</dbReference>
<dbReference type="EMBL" id="CAUOFW020006358">
    <property type="protein sequence ID" value="CAK9174389.1"/>
    <property type="molecule type" value="Genomic_DNA"/>
</dbReference>
<evidence type="ECO:0000313" key="11">
    <source>
        <dbReference type="EMBL" id="CAK9174389.1"/>
    </source>
</evidence>
<dbReference type="GO" id="GO:0008168">
    <property type="term" value="F:methyltransferase activity"/>
    <property type="evidence" value="ECO:0007669"/>
    <property type="project" value="UniProtKB-KW"/>
</dbReference>
<keyword evidence="1 8" id="KW-0489">Methyltransferase</keyword>
<evidence type="ECO:0000256" key="8">
    <source>
        <dbReference type="PROSITE-ProRule" id="PRU01024"/>
    </source>
</evidence>
<dbReference type="Pfam" id="PF13847">
    <property type="entry name" value="Methyltransf_31"/>
    <property type="match status" value="1"/>
</dbReference>
<dbReference type="SUPFAM" id="SSF90229">
    <property type="entry name" value="CCCH zinc finger"/>
    <property type="match status" value="1"/>
</dbReference>
<keyword evidence="6 7" id="KW-0862">Zinc</keyword>
<evidence type="ECO:0000256" key="7">
    <source>
        <dbReference type="PROSITE-ProRule" id="PRU00723"/>
    </source>
</evidence>
<dbReference type="SUPFAM" id="SSF54928">
    <property type="entry name" value="RNA-binding domain, RBD"/>
    <property type="match status" value="1"/>
</dbReference>
<protein>
    <recommendedName>
        <fullName evidence="10">C3H1-type domain-containing protein</fullName>
    </recommendedName>
</protein>
<dbReference type="InterPro" id="IPR029063">
    <property type="entry name" value="SAM-dependent_MTases_sf"/>
</dbReference>
<dbReference type="Pfam" id="PF00642">
    <property type="entry name" value="zf-CCCH"/>
    <property type="match status" value="1"/>
</dbReference>
<dbReference type="CDD" id="cd02440">
    <property type="entry name" value="AdoMet_MTases"/>
    <property type="match status" value="1"/>
</dbReference>
<dbReference type="InterPro" id="IPR000504">
    <property type="entry name" value="RRM_dom"/>
</dbReference>
<proteinExistence type="inferred from homology"/>
<name>A0ABC8U232_9AQUA</name>
<feature type="compositionally biased region" description="Polar residues" evidence="9">
    <location>
        <begin position="247"/>
        <end position="267"/>
    </location>
</feature>
<comment type="caution">
    <text evidence="8">Lacks conserved residue(s) required for the propagation of feature annotation.</text>
</comment>
<feature type="domain" description="C3H1-type" evidence="10">
    <location>
        <begin position="70"/>
        <end position="99"/>
    </location>
</feature>
<dbReference type="Gene3D" id="4.10.1000.10">
    <property type="entry name" value="Zinc finger, CCCH-type"/>
    <property type="match status" value="1"/>
</dbReference>
<dbReference type="InterPro" id="IPR036855">
    <property type="entry name" value="Znf_CCCH_sf"/>
</dbReference>
<feature type="compositionally biased region" description="Polar residues" evidence="9">
    <location>
        <begin position="1"/>
        <end position="40"/>
    </location>
</feature>
<dbReference type="PROSITE" id="PS50103">
    <property type="entry name" value="ZF_C3H1"/>
    <property type="match status" value="1"/>
</dbReference>
<gene>
    <name evidence="11" type="ORF">ILEXP_LOCUS44133</name>
</gene>
<feature type="zinc finger region" description="C3H1-type" evidence="7">
    <location>
        <begin position="70"/>
        <end position="99"/>
    </location>
</feature>
<dbReference type="Gene3D" id="3.30.70.330">
    <property type="match status" value="1"/>
</dbReference>
<evidence type="ECO:0000256" key="2">
    <source>
        <dbReference type="ARBA" id="ARBA00022679"/>
    </source>
</evidence>
<dbReference type="GO" id="GO:0008270">
    <property type="term" value="F:zinc ion binding"/>
    <property type="evidence" value="ECO:0007669"/>
    <property type="project" value="UniProtKB-KW"/>
</dbReference>
<evidence type="ECO:0000256" key="9">
    <source>
        <dbReference type="SAM" id="MobiDB-lite"/>
    </source>
</evidence>
<evidence type="ECO:0000256" key="6">
    <source>
        <dbReference type="ARBA" id="ARBA00022833"/>
    </source>
</evidence>
<dbReference type="GO" id="GO:0032259">
    <property type="term" value="P:methylation"/>
    <property type="evidence" value="ECO:0007669"/>
    <property type="project" value="UniProtKB-KW"/>
</dbReference>
<keyword evidence="3 8" id="KW-0949">S-adenosyl-L-methionine</keyword>
<evidence type="ECO:0000259" key="10">
    <source>
        <dbReference type="PROSITE" id="PS50103"/>
    </source>
</evidence>
<feature type="binding site" evidence="8">
    <location>
        <position position="619"/>
    </location>
    <ligand>
        <name>S-adenosyl-L-methionine</name>
        <dbReference type="ChEBI" id="CHEBI:59789"/>
    </ligand>
</feature>
<feature type="region of interest" description="Disordered" evidence="9">
    <location>
        <begin position="234"/>
        <end position="290"/>
    </location>
</feature>
<comment type="similarity">
    <text evidence="8">Belongs to the class I-like SAM-binding methyltransferase superfamily. RNA M5U methyltransferase family.</text>
</comment>
<keyword evidence="12" id="KW-1185">Reference proteome</keyword>
<evidence type="ECO:0000256" key="3">
    <source>
        <dbReference type="ARBA" id="ARBA00022691"/>
    </source>
</evidence>
<comment type="caution">
    <text evidence="11">The sequence shown here is derived from an EMBL/GenBank/DDBJ whole genome shotgun (WGS) entry which is preliminary data.</text>
</comment>
<sequence length="780" mass="85248">MAASSPTETLNPPSTLTNHLQTNGQDSSDKPTQQPSNIQSADLIEPSQKRKRVDTPEDNPEGPKSSLHPLWKTSLCSYFRRSNGSCSHGESCRYAHGEGELRQRADGTWDPTSERAKEMLKTENGERIEGTGESVLRENDEVMMTEAFAEESCSEPALAKCLVNLPMKWSSDNLRSFLGEQGILYKSAKKKKGMIVGFVSFENAEQVKSGVEEMDGKFVGNKKLKVADVTPRPFEKKNKVPLPPAYGTQQNLKPATASDSADVSESLSGFEDDDPTNDSLMPGSSDLKGRSVRNAVTPLAHLPYVDQLEHKKNTLVQMLKKLTRNARKACPNGVSLPEWILKSREIGGLPCNLEGILESPQVNGYRNKCEFSVGYSLQGKPTVGFLLGNFREGVTAVEEPVNCPNVSGIACKYAAIFQEFLQHSGLPIWNRLNNTGFWRQLTVREGRAPAKGTGIESTRADTVEVLLMVQVCTKGFDDELTNSELQRMAEAFSVGASADSSSLPLTALVLQDHQGISNAAPADCPLHSLPIPKAKSDSILEAANDVVEARIHDYISNLRFSISPTAFFQVNTLAAEKLYALAGDWASLGPDTLLFDICCGTGTIGLTLAHRVGMVVGIEMNASAVSDALRNAQINGIKNCRFICAKAEDVMGSLLKEYLNGPQKQDEISDSSGKIDEEIAKAEENDSSENTPGPEVSSGLELEYGERVLEFSDNGNQEFENQLQKRGTSESGNTPMHQFKNVVAIVDPPRVGLHPTVSNRELYIMRGVFYIQNFGFHIYT</sequence>
<dbReference type="SMART" id="SM00356">
    <property type="entry name" value="ZnF_C3H1"/>
    <property type="match status" value="1"/>
</dbReference>
<evidence type="ECO:0000256" key="1">
    <source>
        <dbReference type="ARBA" id="ARBA00022603"/>
    </source>
</evidence>
<dbReference type="PROSITE" id="PS51687">
    <property type="entry name" value="SAM_MT_RNA_M5U"/>
    <property type="match status" value="1"/>
</dbReference>
<keyword evidence="4 7" id="KW-0479">Metal-binding</keyword>
<dbReference type="PANTHER" id="PTHR45904:SF2">
    <property type="entry name" value="TRNA (URACIL-5-)-METHYLTRANSFERASE HOMOLOG A"/>
    <property type="match status" value="1"/>
</dbReference>
<organism evidence="11 12">
    <name type="scientific">Ilex paraguariensis</name>
    <name type="common">yerba mate</name>
    <dbReference type="NCBI Taxonomy" id="185542"/>
    <lineage>
        <taxon>Eukaryota</taxon>
        <taxon>Viridiplantae</taxon>
        <taxon>Streptophyta</taxon>
        <taxon>Embryophyta</taxon>
        <taxon>Tracheophyta</taxon>
        <taxon>Spermatophyta</taxon>
        <taxon>Magnoliopsida</taxon>
        <taxon>eudicotyledons</taxon>
        <taxon>Gunneridae</taxon>
        <taxon>Pentapetalae</taxon>
        <taxon>asterids</taxon>
        <taxon>campanulids</taxon>
        <taxon>Aquifoliales</taxon>
        <taxon>Aquifoliaceae</taxon>
        <taxon>Ilex</taxon>
    </lineage>
</organism>
<keyword evidence="5 7" id="KW-0863">Zinc-finger</keyword>
<feature type="binding site" evidence="8">
    <location>
        <position position="569"/>
    </location>
    <ligand>
        <name>S-adenosyl-L-methionine</name>
        <dbReference type="ChEBI" id="CHEBI:59789"/>
    </ligand>
</feature>
<dbReference type="Pfam" id="PF00076">
    <property type="entry name" value="RRM_1"/>
    <property type="match status" value="1"/>
</dbReference>
<dbReference type="SUPFAM" id="SSF53335">
    <property type="entry name" value="S-adenosyl-L-methionine-dependent methyltransferases"/>
    <property type="match status" value="2"/>
</dbReference>
<dbReference type="InterPro" id="IPR045850">
    <property type="entry name" value="TRM2_met"/>
</dbReference>
<dbReference type="Proteomes" id="UP001642360">
    <property type="component" value="Unassembled WGS sequence"/>
</dbReference>
<dbReference type="InterPro" id="IPR025714">
    <property type="entry name" value="Methyltranfer_dom"/>
</dbReference>
<reference evidence="11 12" key="1">
    <citation type="submission" date="2024-02" db="EMBL/GenBank/DDBJ databases">
        <authorList>
            <person name="Vignale AGUSTIN F."/>
            <person name="Sosa J E."/>
            <person name="Modenutti C."/>
        </authorList>
    </citation>
    <scope>NUCLEOTIDE SEQUENCE [LARGE SCALE GENOMIC DNA]</scope>
</reference>
<evidence type="ECO:0000313" key="12">
    <source>
        <dbReference type="Proteomes" id="UP001642360"/>
    </source>
</evidence>
<evidence type="ECO:0000256" key="4">
    <source>
        <dbReference type="ARBA" id="ARBA00022723"/>
    </source>
</evidence>
<dbReference type="PANTHER" id="PTHR45904">
    <property type="entry name" value="TRNA (URACIL-5-)-METHYLTRANSFERASE"/>
    <property type="match status" value="1"/>
</dbReference>
<keyword evidence="2 8" id="KW-0808">Transferase</keyword>
<accession>A0ABC8U232</accession>
<evidence type="ECO:0000256" key="5">
    <source>
        <dbReference type="ARBA" id="ARBA00022771"/>
    </source>
</evidence>
<dbReference type="AlphaFoldDB" id="A0ABC8U232"/>
<dbReference type="SMART" id="SM00360">
    <property type="entry name" value="RRM"/>
    <property type="match status" value="1"/>
</dbReference>
<dbReference type="InterPro" id="IPR035979">
    <property type="entry name" value="RBD_domain_sf"/>
</dbReference>
<feature type="region of interest" description="Disordered" evidence="9">
    <location>
        <begin position="1"/>
        <end position="67"/>
    </location>
</feature>